<feature type="region of interest" description="Disordered" evidence="2">
    <location>
        <begin position="330"/>
        <end position="359"/>
    </location>
</feature>
<evidence type="ECO:0000313" key="3">
    <source>
        <dbReference type="EMBL" id="KAJ1182034.1"/>
    </source>
</evidence>
<organism evidence="3 4">
    <name type="scientific">Pleurodeles waltl</name>
    <name type="common">Iberian ribbed newt</name>
    <dbReference type="NCBI Taxonomy" id="8319"/>
    <lineage>
        <taxon>Eukaryota</taxon>
        <taxon>Metazoa</taxon>
        <taxon>Chordata</taxon>
        <taxon>Craniata</taxon>
        <taxon>Vertebrata</taxon>
        <taxon>Euteleostomi</taxon>
        <taxon>Amphibia</taxon>
        <taxon>Batrachia</taxon>
        <taxon>Caudata</taxon>
        <taxon>Salamandroidea</taxon>
        <taxon>Salamandridae</taxon>
        <taxon>Pleurodelinae</taxon>
        <taxon>Pleurodeles</taxon>
    </lineage>
</organism>
<feature type="compositionally biased region" description="Basic and acidic residues" evidence="2">
    <location>
        <begin position="1055"/>
        <end position="1067"/>
    </location>
</feature>
<feature type="region of interest" description="Disordered" evidence="2">
    <location>
        <begin position="137"/>
        <end position="171"/>
    </location>
</feature>
<feature type="region of interest" description="Disordered" evidence="2">
    <location>
        <begin position="396"/>
        <end position="464"/>
    </location>
</feature>
<dbReference type="EMBL" id="JANPWB010000006">
    <property type="protein sequence ID" value="KAJ1182034.1"/>
    <property type="molecule type" value="Genomic_DNA"/>
</dbReference>
<feature type="compositionally biased region" description="Polar residues" evidence="2">
    <location>
        <begin position="141"/>
        <end position="156"/>
    </location>
</feature>
<feature type="coiled-coil region" evidence="1">
    <location>
        <begin position="89"/>
        <end position="136"/>
    </location>
</feature>
<feature type="region of interest" description="Disordered" evidence="2">
    <location>
        <begin position="60"/>
        <end position="87"/>
    </location>
</feature>
<feature type="region of interest" description="Disordered" evidence="2">
    <location>
        <begin position="1016"/>
        <end position="1082"/>
    </location>
</feature>
<sequence length="1288" mass="137197">MGLLTYSFFVRTDHLTKADLRKLCRQWGLPVARRSTKAEMLHHYIVWGEERWAEREAARNQMTKYPSDEEEDYSDEEEGYSELDSDPEIDEWLRSQRRQEQQLEEYLAEVEAKRLLALEEEKIAAQELSCKELKLEAGRAESSSDGGSKNLASSTAEEGHKPRDVVPNLKKGVDTPQAVQGYEVVPVMHRVPEKDWGTGTGSHIPTGGRDTLLTLAESDREKGSPLVDVLDIECRDIPEEFGLSVRDRQKLSHQSQEGDVECFSKAELLGGWVKGTVVNTCEGQSDVIAGEHMSGPYFPELRQHQVECEFSDPRELTVEADFWVSTRESGEAFGGAPEGSGLGGSRPSEVGEDCSVPGRSQSLTCTVGPPFEGSPAVSEELGGMTVDSIPTVLVSGSTTPSEGVQKSRHRVERGWQTPVEDLESQGSALRAEPPRNDPGETVSGLGETQTLPDGQRSGDLRQPDSCVALGDGVSLVGGESAPQEVLACQAKIQPQGGDSGLDNRVQRLNFDLVGGRCAPQKVLECQAMAQPQGGDSGLAYQVKRSNSDLVGGRCAPQKVLACQAVVQPQGVDSGLDGQVQRLNSDLVGGRCASQKVLGCQAIAQPQGGDSGLANPVQRSNSDLVGGRCAPQKVLVYQAMVQPQGGDPGLENQAQRLNSDLMGGRCASLKVLACQAMVQPQGGDSGLDIQVQRLTSDLVGGRCAPQKALVYQAVVQPQEGDPRLENQVQRLNPDLVEGQWALQEVLACQAIVLLQGGNPELNGPVQRLNSDLVEGQCALQKGLACQAIVQPQSADSGLDTQVQRLNSDLVGGRCASQEALLCQAIVQPQGVDSGLDDQVQRLNSDLVGGRCAPQKVLACQAIAQPQGGDPGLGNQAQRLNSDLVGGRCASQKVRVRQAIVQLQGGDSELNGQVQRLNSDLVEGQCALQEVLVCQAIVQLQGGDSELNGQVQRLNSDLVEGQCALQEVLACQAIVQLQGGDSELNGQVQRLNSDLVGGRCASQEVLICQAVIQSEGTDPGLEDQVQGVPPDLEGGATDNSAPTMLSSEEATPSWRVLDPRREGRGREASPRALVQPEGTDPRLEGQWQVNSPALVEEWYRATSVSPLAMLDSGGTAPGGRVQSPRGEDQVQAVIPDLVEGRVVKGCPAPGATAPHSPQPQWLESFERPGAWLSSLAAVSNHCGLLSGWTELSLGRGQVSHPGDRMGNTTVLVLVVLSCSWDTSVSNVRLGAAQMGSAGKEKGSPWMGLVGPESMDRGIQLESGRRRTGACPCCCGPGSLFCRLKQGSTSG</sequence>
<keyword evidence="4" id="KW-1185">Reference proteome</keyword>
<feature type="compositionally biased region" description="Polar residues" evidence="2">
    <location>
        <begin position="1035"/>
        <end position="1048"/>
    </location>
</feature>
<evidence type="ECO:0000256" key="2">
    <source>
        <dbReference type="SAM" id="MobiDB-lite"/>
    </source>
</evidence>
<proteinExistence type="predicted"/>
<keyword evidence="1" id="KW-0175">Coiled coil</keyword>
<gene>
    <name evidence="3" type="ORF">NDU88_007231</name>
</gene>
<feature type="compositionally biased region" description="Gly residues" evidence="2">
    <location>
        <begin position="332"/>
        <end position="344"/>
    </location>
</feature>
<comment type="caution">
    <text evidence="3">The sequence shown here is derived from an EMBL/GenBank/DDBJ whole genome shotgun (WGS) entry which is preliminary data.</text>
</comment>
<reference evidence="3" key="1">
    <citation type="journal article" date="2022" name="bioRxiv">
        <title>Sequencing and chromosome-scale assembly of the giantPleurodeles waltlgenome.</title>
        <authorList>
            <person name="Brown T."/>
            <person name="Elewa A."/>
            <person name="Iarovenko S."/>
            <person name="Subramanian E."/>
            <person name="Araus A.J."/>
            <person name="Petzold A."/>
            <person name="Susuki M."/>
            <person name="Suzuki K.-i.T."/>
            <person name="Hayashi T."/>
            <person name="Toyoda A."/>
            <person name="Oliveira C."/>
            <person name="Osipova E."/>
            <person name="Leigh N.D."/>
            <person name="Simon A."/>
            <person name="Yun M.H."/>
        </authorList>
    </citation>
    <scope>NUCLEOTIDE SEQUENCE</scope>
    <source>
        <strain evidence="3">20211129_DDA</strain>
        <tissue evidence="3">Liver</tissue>
    </source>
</reference>
<dbReference type="Proteomes" id="UP001066276">
    <property type="component" value="Chromosome 3_2"/>
</dbReference>
<evidence type="ECO:0000313" key="4">
    <source>
        <dbReference type="Proteomes" id="UP001066276"/>
    </source>
</evidence>
<feature type="compositionally biased region" description="Acidic residues" evidence="2">
    <location>
        <begin position="68"/>
        <end position="87"/>
    </location>
</feature>
<name>A0AAV7U1P4_PLEWA</name>
<evidence type="ECO:0000256" key="1">
    <source>
        <dbReference type="SAM" id="Coils"/>
    </source>
</evidence>
<accession>A0AAV7U1P4</accession>
<protein>
    <submittedName>
        <fullName evidence="3">Uncharacterized protein</fullName>
    </submittedName>
</protein>